<feature type="domain" description="Adenylosuccinate lyase C-terminal" evidence="4">
    <location>
        <begin position="361"/>
        <end position="440"/>
    </location>
</feature>
<dbReference type="PATRIC" id="fig|1354264.4.peg.2516"/>
<dbReference type="CDD" id="cd01597">
    <property type="entry name" value="pCLME"/>
    <property type="match status" value="1"/>
</dbReference>
<dbReference type="Gene3D" id="1.20.200.10">
    <property type="entry name" value="Fumarase/aspartase (Central domain)"/>
    <property type="match status" value="1"/>
</dbReference>
<organism evidence="5 6">
    <name type="scientific">Kluyvera georgiana ATCC 51603</name>
    <dbReference type="NCBI Taxonomy" id="1354264"/>
    <lineage>
        <taxon>Bacteria</taxon>
        <taxon>Pseudomonadati</taxon>
        <taxon>Pseudomonadota</taxon>
        <taxon>Gammaproteobacteria</taxon>
        <taxon>Enterobacterales</taxon>
        <taxon>Enterobacteriaceae</taxon>
        <taxon>Kluyvera</taxon>
    </lineage>
</organism>
<keyword evidence="5" id="KW-0413">Isomerase</keyword>
<keyword evidence="6" id="KW-1185">Reference proteome</keyword>
<dbReference type="NCBIfam" id="TIGR02426">
    <property type="entry name" value="protocat_pcaB"/>
    <property type="match status" value="1"/>
</dbReference>
<evidence type="ECO:0000256" key="2">
    <source>
        <dbReference type="NCBIfam" id="TIGR02426"/>
    </source>
</evidence>
<reference evidence="5 6" key="1">
    <citation type="submission" date="2016-04" db="EMBL/GenBank/DDBJ databases">
        <title>ATOL: Assembling a taxonomically balanced genome-scale reconstruction of the evolutionary history of the Enterobacteriaceae.</title>
        <authorList>
            <person name="Plunkett G.III."/>
            <person name="Neeno-Eckwall E.C."/>
            <person name="Glasner J.D."/>
            <person name="Perna N.T."/>
        </authorList>
    </citation>
    <scope>NUCLEOTIDE SEQUENCE [LARGE SCALE GENOMIC DNA]</scope>
    <source>
        <strain evidence="5 6">ATCC 51603</strain>
    </source>
</reference>
<evidence type="ECO:0000256" key="1">
    <source>
        <dbReference type="ARBA" id="ARBA00034772"/>
    </source>
</evidence>
<dbReference type="EC" id="5.5.1.2" evidence="2"/>
<dbReference type="PRINTS" id="PR00145">
    <property type="entry name" value="ARGSUCLYASE"/>
</dbReference>
<comment type="caution">
    <text evidence="5">The sequence shown here is derived from an EMBL/GenBank/DDBJ whole genome shotgun (WGS) entry which is preliminary data.</text>
</comment>
<dbReference type="NCBIfam" id="NF006554">
    <property type="entry name" value="PRK09053.1"/>
    <property type="match status" value="1"/>
</dbReference>
<dbReference type="SMART" id="SM00998">
    <property type="entry name" value="ADSL_C"/>
    <property type="match status" value="1"/>
</dbReference>
<dbReference type="Proteomes" id="UP000078386">
    <property type="component" value="Unassembled WGS sequence"/>
</dbReference>
<dbReference type="PROSITE" id="PS00163">
    <property type="entry name" value="FUMARATE_LYASES"/>
    <property type="match status" value="1"/>
</dbReference>
<dbReference type="InterPro" id="IPR012789">
    <property type="entry name" value="Protocat_PcaB-like"/>
</dbReference>
<evidence type="ECO:0000313" key="6">
    <source>
        <dbReference type="Proteomes" id="UP000078386"/>
    </source>
</evidence>
<name>A0A1B7JXK5_9ENTR</name>
<keyword evidence="3" id="KW-0175">Coiled coil</keyword>
<dbReference type="InterPro" id="IPR022761">
    <property type="entry name" value="Fumarate_lyase_N"/>
</dbReference>
<sequence>MSLLTPLLRTQALTDFFSDQQTVQGMLDFEAALATAQAQCRVIPDAAVAPIVAACQAQSLDLPVLARAAADAGNLAIPLVKQLTQRVKAHDPEAARYVHWGATSQDAIDTGLILQLRKALDETQVRLRRLTQVLAEQINRHQHTLMPGRTWMQHALPITFGLKLAGTLDALLRWQERLDELRPRVLALQFGGAAGTLASLKDKGPEVAERLADTLNLSLPDTPWHSQRDRIIEVAGWFAGLCGTLGKFANDFALLMQTEVAEVSEPITEGRGGSSAMPHKRNPVSCAAILAAVQRIPGLMATLYGAQIQQHERALGGWQAEWETLPELVMLAGGVLENSEFLLRGMQVNEAKMRANLDITHGLIMAESVTQALAAFIGKADAHHQVEKICHRAIALDCPLQALLEKDPLVSQHFSSAQLTQLLDPATALGSTDHFVRQVVARYQEQGNEYPLLP</sequence>
<dbReference type="InterPro" id="IPR019468">
    <property type="entry name" value="AdenyloSucc_lyase_C"/>
</dbReference>
<dbReference type="InterPro" id="IPR024083">
    <property type="entry name" value="Fumarase/histidase_N"/>
</dbReference>
<evidence type="ECO:0000313" key="5">
    <source>
        <dbReference type="EMBL" id="OAT52454.1"/>
    </source>
</evidence>
<proteinExistence type="inferred from homology"/>
<gene>
    <name evidence="5" type="ORF">M989_02419</name>
</gene>
<dbReference type="AlphaFoldDB" id="A0A1B7JXK5"/>
<dbReference type="PANTHER" id="PTHR43172">
    <property type="entry name" value="ADENYLOSUCCINATE LYASE"/>
    <property type="match status" value="1"/>
</dbReference>
<evidence type="ECO:0000259" key="4">
    <source>
        <dbReference type="SMART" id="SM00998"/>
    </source>
</evidence>
<dbReference type="GO" id="GO:0019619">
    <property type="term" value="P:3,4-dihydroxybenzoate catabolic process"/>
    <property type="evidence" value="ECO:0007669"/>
    <property type="project" value="InterPro"/>
</dbReference>
<dbReference type="Gene3D" id="1.10.275.10">
    <property type="entry name" value="Fumarase/aspartase (N-terminal domain)"/>
    <property type="match status" value="1"/>
</dbReference>
<feature type="coiled-coil region" evidence="3">
    <location>
        <begin position="113"/>
        <end position="140"/>
    </location>
</feature>
<dbReference type="EMBL" id="LXEU01000049">
    <property type="protein sequence ID" value="OAT52454.1"/>
    <property type="molecule type" value="Genomic_DNA"/>
</dbReference>
<comment type="similarity">
    <text evidence="1">Belongs to the class-II fumarase/aspartase family.</text>
</comment>
<dbReference type="FunFam" id="1.20.200.10:FF:000014">
    <property type="entry name" value="3-carboxy-cis,cis-muconate cycloisomerase"/>
    <property type="match status" value="1"/>
</dbReference>
<dbReference type="PANTHER" id="PTHR43172:SF2">
    <property type="entry name" value="ADENYLOSUCCINATE LYASE C-TERMINAL DOMAIN-CONTAINING PROTEIN"/>
    <property type="match status" value="1"/>
</dbReference>
<evidence type="ECO:0000256" key="3">
    <source>
        <dbReference type="SAM" id="Coils"/>
    </source>
</evidence>
<dbReference type="Gene3D" id="1.10.40.30">
    <property type="entry name" value="Fumarase/aspartase (C-terminal domain)"/>
    <property type="match status" value="1"/>
</dbReference>
<accession>A0A1B7JXK5</accession>
<dbReference type="InterPro" id="IPR008948">
    <property type="entry name" value="L-Aspartase-like"/>
</dbReference>
<protein>
    <recommendedName>
        <fullName evidence="2">3-carboxy-cis,cis-muconate cycloisomerase</fullName>
        <ecNumber evidence="2">5.5.1.2</ecNumber>
    </recommendedName>
</protein>
<dbReference type="GO" id="GO:0047472">
    <property type="term" value="F:3-carboxy-cis,cis-muconate cycloisomerase activity"/>
    <property type="evidence" value="ECO:0007669"/>
    <property type="project" value="UniProtKB-UniRule"/>
</dbReference>
<dbReference type="InterPro" id="IPR020557">
    <property type="entry name" value="Fumarate_lyase_CS"/>
</dbReference>
<dbReference type="Pfam" id="PF10397">
    <property type="entry name" value="ADSL_C"/>
    <property type="match status" value="1"/>
</dbReference>
<dbReference type="RefSeq" id="WP_064545599.1">
    <property type="nucleotide sequence ID" value="NZ_LXEU01000049.1"/>
</dbReference>
<dbReference type="InterPro" id="IPR000362">
    <property type="entry name" value="Fumarate_lyase_fam"/>
</dbReference>
<dbReference type="SUPFAM" id="SSF48557">
    <property type="entry name" value="L-aspartase-like"/>
    <property type="match status" value="1"/>
</dbReference>
<dbReference type="GO" id="GO:0016829">
    <property type="term" value="F:lyase activity"/>
    <property type="evidence" value="ECO:0007669"/>
    <property type="project" value="UniProtKB-ARBA"/>
</dbReference>
<dbReference type="PRINTS" id="PR00149">
    <property type="entry name" value="FUMRATELYASE"/>
</dbReference>
<dbReference type="Pfam" id="PF00206">
    <property type="entry name" value="Lyase_1"/>
    <property type="match status" value="1"/>
</dbReference>